<dbReference type="GO" id="GO:0005737">
    <property type="term" value="C:cytoplasm"/>
    <property type="evidence" value="ECO:0007669"/>
    <property type="project" value="UniProtKB-SubCell"/>
</dbReference>
<protein>
    <recommendedName>
        <fullName evidence="4">Fascin-like domain-containing protein</fullName>
    </recommendedName>
</protein>
<evidence type="ECO:0000313" key="6">
    <source>
        <dbReference type="Proteomes" id="UP001344447"/>
    </source>
</evidence>
<dbReference type="GO" id="GO:0015629">
    <property type="term" value="C:actin cytoskeleton"/>
    <property type="evidence" value="ECO:0007669"/>
    <property type="project" value="TreeGrafter"/>
</dbReference>
<gene>
    <name evidence="5" type="ORF">RB653_005338</name>
</gene>
<dbReference type="GO" id="GO:0051015">
    <property type="term" value="F:actin filament binding"/>
    <property type="evidence" value="ECO:0007669"/>
    <property type="project" value="InterPro"/>
</dbReference>
<sequence>MGNRAFKSSHNHFLSAENGTVKTHHGRHDHHTHFHIENHGHHKVALRTHCGKYVSIGDNKEVYLSHHFHGEHSLFHLEHHHGKVSIKGHHHHYIAADHHGHIYTAHSHHSDSLFEEFIV</sequence>
<dbReference type="AlphaFoldDB" id="A0AAN7UCF1"/>
<dbReference type="Proteomes" id="UP001344447">
    <property type="component" value="Unassembled WGS sequence"/>
</dbReference>
<evidence type="ECO:0000256" key="3">
    <source>
        <dbReference type="ARBA" id="ARBA00023203"/>
    </source>
</evidence>
<dbReference type="InterPro" id="IPR022768">
    <property type="entry name" value="Fascin-like_dom"/>
</dbReference>
<dbReference type="Pfam" id="PF06268">
    <property type="entry name" value="Fascin"/>
    <property type="match status" value="1"/>
</dbReference>
<reference evidence="5 6" key="1">
    <citation type="submission" date="2023-11" db="EMBL/GenBank/DDBJ databases">
        <title>Dfirmibasis_genome.</title>
        <authorList>
            <person name="Edelbroek B."/>
            <person name="Kjellin J."/>
            <person name="Jerlstrom-Hultqvist J."/>
            <person name="Soderbom F."/>
        </authorList>
    </citation>
    <scope>NUCLEOTIDE SEQUENCE [LARGE SCALE GENOMIC DNA]</scope>
    <source>
        <strain evidence="5 6">TNS-C-14</strain>
    </source>
</reference>
<accession>A0AAN7UCF1</accession>
<dbReference type="PANTHER" id="PTHR33351:SF1">
    <property type="entry name" value="IG-LIKE DOMAIN-CONTAINING PROTEIN-RELATED"/>
    <property type="match status" value="1"/>
</dbReference>
<keyword evidence="2" id="KW-0963">Cytoplasm</keyword>
<dbReference type="InterPro" id="IPR052883">
    <property type="entry name" value="Hisactophilin"/>
</dbReference>
<dbReference type="GO" id="GO:0030674">
    <property type="term" value="F:protein-macromolecule adaptor activity"/>
    <property type="evidence" value="ECO:0007669"/>
    <property type="project" value="InterPro"/>
</dbReference>
<evidence type="ECO:0000259" key="4">
    <source>
        <dbReference type="Pfam" id="PF06268"/>
    </source>
</evidence>
<comment type="subcellular location">
    <subcellularLocation>
        <location evidence="1">Cytoplasm</location>
    </subcellularLocation>
</comment>
<keyword evidence="3" id="KW-0009">Actin-binding</keyword>
<name>A0AAN7UCF1_9MYCE</name>
<keyword evidence="6" id="KW-1185">Reference proteome</keyword>
<organism evidence="5 6">
    <name type="scientific">Dictyostelium firmibasis</name>
    <dbReference type="NCBI Taxonomy" id="79012"/>
    <lineage>
        <taxon>Eukaryota</taxon>
        <taxon>Amoebozoa</taxon>
        <taxon>Evosea</taxon>
        <taxon>Eumycetozoa</taxon>
        <taxon>Dictyostelia</taxon>
        <taxon>Dictyosteliales</taxon>
        <taxon>Dictyosteliaceae</taxon>
        <taxon>Dictyostelium</taxon>
    </lineage>
</organism>
<evidence type="ECO:0000256" key="1">
    <source>
        <dbReference type="ARBA" id="ARBA00004496"/>
    </source>
</evidence>
<evidence type="ECO:0000256" key="2">
    <source>
        <dbReference type="ARBA" id="ARBA00022490"/>
    </source>
</evidence>
<comment type="caution">
    <text evidence="5">The sequence shown here is derived from an EMBL/GenBank/DDBJ whole genome shotgun (WGS) entry which is preliminary data.</text>
</comment>
<dbReference type="Gene3D" id="2.80.10.50">
    <property type="match status" value="1"/>
</dbReference>
<dbReference type="EMBL" id="JAVFKY010000001">
    <property type="protein sequence ID" value="KAK5583740.1"/>
    <property type="molecule type" value="Genomic_DNA"/>
</dbReference>
<dbReference type="InterPro" id="IPR008999">
    <property type="entry name" value="Actin-crosslinking"/>
</dbReference>
<feature type="domain" description="Fascin-like" evidence="4">
    <location>
        <begin position="44"/>
        <end position="100"/>
    </location>
</feature>
<dbReference type="GO" id="GO:0030041">
    <property type="term" value="P:actin filament polymerization"/>
    <property type="evidence" value="ECO:0007669"/>
    <property type="project" value="TreeGrafter"/>
</dbReference>
<dbReference type="PANTHER" id="PTHR33351">
    <property type="entry name" value="HISACTOPHILIN-1-RELATED"/>
    <property type="match status" value="1"/>
</dbReference>
<dbReference type="CDD" id="cd23341">
    <property type="entry name" value="beta-trefoil_FSCN_HatAB"/>
    <property type="match status" value="1"/>
</dbReference>
<proteinExistence type="predicted"/>
<dbReference type="SUPFAM" id="SSF50405">
    <property type="entry name" value="Actin-crosslinking proteins"/>
    <property type="match status" value="1"/>
</dbReference>
<evidence type="ECO:0000313" key="5">
    <source>
        <dbReference type="EMBL" id="KAK5583740.1"/>
    </source>
</evidence>